<evidence type="ECO:0000259" key="15">
    <source>
        <dbReference type="PROSITE" id="PS50262"/>
    </source>
</evidence>
<dbReference type="InterPro" id="IPR017452">
    <property type="entry name" value="GPCR_Rhodpsn_7TM"/>
</dbReference>
<dbReference type="PROSITE" id="PS00237">
    <property type="entry name" value="G_PROTEIN_RECEP_F1_1"/>
    <property type="match status" value="1"/>
</dbReference>
<evidence type="ECO:0000313" key="16">
    <source>
        <dbReference type="Proteomes" id="UP000504632"/>
    </source>
</evidence>
<keyword evidence="12 13" id="KW-0807">Transducer</keyword>
<dbReference type="GeneID" id="115814921"/>
<feature type="transmembrane region" description="Helical" evidence="14">
    <location>
        <begin position="125"/>
        <end position="147"/>
    </location>
</feature>
<evidence type="ECO:0000256" key="2">
    <source>
        <dbReference type="ARBA" id="ARBA00022475"/>
    </source>
</evidence>
<dbReference type="PROSITE" id="PS50262">
    <property type="entry name" value="G_PROTEIN_RECEP_F1_2"/>
    <property type="match status" value="1"/>
</dbReference>
<evidence type="ECO:0000256" key="4">
    <source>
        <dbReference type="ARBA" id="ARBA00022692"/>
    </source>
</evidence>
<dbReference type="RefSeq" id="XP_030633753.1">
    <property type="nucleotide sequence ID" value="XM_030777893.1"/>
</dbReference>
<keyword evidence="16" id="KW-1185">Reference proteome</keyword>
<evidence type="ECO:0000256" key="12">
    <source>
        <dbReference type="ARBA" id="ARBA00023224"/>
    </source>
</evidence>
<dbReference type="GO" id="GO:0005886">
    <property type="term" value="C:plasma membrane"/>
    <property type="evidence" value="ECO:0007669"/>
    <property type="project" value="UniProtKB-SubCell"/>
</dbReference>
<accession>A0A6J2VP12</accession>
<dbReference type="InterPro" id="IPR000276">
    <property type="entry name" value="GPCR_Rhodpsn"/>
</dbReference>
<evidence type="ECO:0000256" key="9">
    <source>
        <dbReference type="ARBA" id="ARBA00023157"/>
    </source>
</evidence>
<feature type="transmembrane region" description="Helical" evidence="14">
    <location>
        <begin position="12"/>
        <end position="34"/>
    </location>
</feature>
<keyword evidence="6 14" id="KW-1133">Transmembrane helix</keyword>
<feature type="transmembrane region" description="Helical" evidence="14">
    <location>
        <begin position="179"/>
        <end position="203"/>
    </location>
</feature>
<evidence type="ECO:0000256" key="3">
    <source>
        <dbReference type="ARBA" id="ARBA00022606"/>
    </source>
</evidence>
<evidence type="ECO:0000256" key="11">
    <source>
        <dbReference type="ARBA" id="ARBA00023180"/>
    </source>
</evidence>
<comment type="subcellular location">
    <subcellularLocation>
        <location evidence="1 14">Cell membrane</location>
        <topology evidence="1 14">Multi-pass membrane protein</topology>
    </subcellularLocation>
</comment>
<feature type="transmembrane region" description="Helical" evidence="14">
    <location>
        <begin position="256"/>
        <end position="281"/>
    </location>
</feature>
<reference evidence="17" key="1">
    <citation type="submission" date="2025-08" db="UniProtKB">
        <authorList>
            <consortium name="RefSeq"/>
        </authorList>
    </citation>
    <scope>IDENTIFICATION</scope>
</reference>
<dbReference type="InterPro" id="IPR052921">
    <property type="entry name" value="GPCR1_Superfamily_Member"/>
</dbReference>
<evidence type="ECO:0000256" key="13">
    <source>
        <dbReference type="RuleBase" id="RU000688"/>
    </source>
</evidence>
<dbReference type="OrthoDB" id="9443350at2759"/>
<evidence type="ECO:0000256" key="1">
    <source>
        <dbReference type="ARBA" id="ARBA00004651"/>
    </source>
</evidence>
<dbReference type="GO" id="GO:0004930">
    <property type="term" value="F:G protein-coupled receptor activity"/>
    <property type="evidence" value="ECO:0007669"/>
    <property type="project" value="UniProtKB-KW"/>
</dbReference>
<protein>
    <recommendedName>
        <fullName evidence="14">Olfactory receptor</fullName>
    </recommendedName>
</protein>
<dbReference type="AlphaFoldDB" id="A0A6J2VP12"/>
<dbReference type="Gene3D" id="1.20.1070.10">
    <property type="entry name" value="Rhodopsin 7-helix transmembrane proteins"/>
    <property type="match status" value="1"/>
</dbReference>
<name>A0A6J2VP12_CHACN</name>
<feature type="transmembrane region" description="Helical" evidence="14">
    <location>
        <begin position="224"/>
        <end position="244"/>
    </location>
</feature>
<feature type="transmembrane region" description="Helical" evidence="14">
    <location>
        <begin position="87"/>
        <end position="105"/>
    </location>
</feature>
<dbReference type="GO" id="GO:0004984">
    <property type="term" value="F:olfactory receptor activity"/>
    <property type="evidence" value="ECO:0007669"/>
    <property type="project" value="InterPro"/>
</dbReference>
<dbReference type="Pfam" id="PF13853">
    <property type="entry name" value="7tm_4"/>
    <property type="match status" value="1"/>
</dbReference>
<evidence type="ECO:0000256" key="10">
    <source>
        <dbReference type="ARBA" id="ARBA00023170"/>
    </source>
</evidence>
<keyword evidence="9" id="KW-1015">Disulfide bond</keyword>
<keyword evidence="7 13" id="KW-0297">G-protein coupled receptor</keyword>
<keyword evidence="3 14" id="KW-0716">Sensory transduction</keyword>
<comment type="similarity">
    <text evidence="13">Belongs to the G-protein coupled receptor 1 family.</text>
</comment>
<keyword evidence="10 13" id="KW-0675">Receptor</keyword>
<gene>
    <name evidence="17" type="primary">LOC115814921</name>
</gene>
<keyword evidence="8 14" id="KW-0472">Membrane</keyword>
<evidence type="ECO:0000256" key="14">
    <source>
        <dbReference type="RuleBase" id="RU363047"/>
    </source>
</evidence>
<evidence type="ECO:0000256" key="7">
    <source>
        <dbReference type="ARBA" id="ARBA00023040"/>
    </source>
</evidence>
<evidence type="ECO:0000313" key="17">
    <source>
        <dbReference type="RefSeq" id="XP_030633753.1"/>
    </source>
</evidence>
<dbReference type="GO" id="GO:0005549">
    <property type="term" value="F:odorant binding"/>
    <property type="evidence" value="ECO:0007669"/>
    <property type="project" value="TreeGrafter"/>
</dbReference>
<dbReference type="Proteomes" id="UP000504632">
    <property type="component" value="Chromosome 6"/>
</dbReference>
<evidence type="ECO:0000256" key="6">
    <source>
        <dbReference type="ARBA" id="ARBA00022989"/>
    </source>
</evidence>
<dbReference type="FunFam" id="1.20.1070.10:FF:000024">
    <property type="entry name" value="Olfactory receptor"/>
    <property type="match status" value="1"/>
</dbReference>
<dbReference type="PANTHER" id="PTHR26451">
    <property type="entry name" value="G_PROTEIN_RECEP_F1_2 DOMAIN-CONTAINING PROTEIN"/>
    <property type="match status" value="1"/>
</dbReference>
<dbReference type="InParanoid" id="A0A6J2VP12"/>
<feature type="domain" description="G-protein coupled receptors family 1 profile" evidence="15">
    <location>
        <begin position="26"/>
        <end position="276"/>
    </location>
</feature>
<keyword evidence="11" id="KW-0325">Glycoprotein</keyword>
<evidence type="ECO:0000256" key="8">
    <source>
        <dbReference type="ARBA" id="ARBA00023136"/>
    </source>
</evidence>
<dbReference type="InterPro" id="IPR000725">
    <property type="entry name" value="Olfact_rcpt"/>
</dbReference>
<evidence type="ECO:0000256" key="5">
    <source>
        <dbReference type="ARBA" id="ARBA00022725"/>
    </source>
</evidence>
<dbReference type="PRINTS" id="PR00245">
    <property type="entry name" value="OLFACTORYR"/>
</dbReference>
<organism evidence="16 17">
    <name type="scientific">Chanos chanos</name>
    <name type="common">Milkfish</name>
    <name type="synonym">Mugil chanos</name>
    <dbReference type="NCBI Taxonomy" id="29144"/>
    <lineage>
        <taxon>Eukaryota</taxon>
        <taxon>Metazoa</taxon>
        <taxon>Chordata</taxon>
        <taxon>Craniata</taxon>
        <taxon>Vertebrata</taxon>
        <taxon>Euteleostomi</taxon>
        <taxon>Actinopterygii</taxon>
        <taxon>Neopterygii</taxon>
        <taxon>Teleostei</taxon>
        <taxon>Ostariophysi</taxon>
        <taxon>Gonorynchiformes</taxon>
        <taxon>Chanidae</taxon>
        <taxon>Chanos</taxon>
    </lineage>
</organism>
<keyword evidence="2 14" id="KW-1003">Cell membrane</keyword>
<keyword evidence="5 14" id="KW-0552">Olfaction</keyword>
<dbReference type="SUPFAM" id="SSF81321">
    <property type="entry name" value="Family A G protein-coupled receptor-like"/>
    <property type="match status" value="1"/>
</dbReference>
<keyword evidence="4 13" id="KW-0812">Transmembrane</keyword>
<proteinExistence type="inferred from homology"/>
<dbReference type="PRINTS" id="PR00237">
    <property type="entry name" value="GPCRRHODOPSN"/>
</dbReference>
<dbReference type="PANTHER" id="PTHR26451:SF847">
    <property type="entry name" value="ODORANT RECEPTOR-RELATED"/>
    <property type="match status" value="1"/>
</dbReference>
<sequence length="305" mass="35113">MYENQGHFRYIFFSLGLTLYCAILSFNVMIILIICVEKALHQPMYMLISCLSLNSLYGTAGFFPRFLTDLISELHTISVLACQIQTFVIYSYVSCEFTMLTLMSYDRYVAIQKPLLYHSIMRPKVLFKMIIAAWLYPILSIGLAAFLSAELTLCDDKITKLYCSGWSTVKISCGDKTPILIISFIISAATIFLPMTFIFYSYIRILIICQRHSSEFKTKAFQTCLPHIVTFAIYSVTITCEVVLNRYEPGELPLFVTVILSLEFLLIPPVLNPLIYGLSFLEIRQKISYYLTKYLICKCMHRVEK</sequence>
<feature type="transmembrane region" description="Helical" evidence="14">
    <location>
        <begin position="46"/>
        <end position="67"/>
    </location>
</feature>